<proteinExistence type="predicted"/>
<accession>A0A9W9DZP7</accession>
<evidence type="ECO:0008006" key="8">
    <source>
        <dbReference type="Google" id="ProtNLM"/>
    </source>
</evidence>
<keyword evidence="1" id="KW-0962">Peroxisome biogenesis</keyword>
<dbReference type="PANTHER" id="PTHR12652:SF19">
    <property type="entry name" value="PEROXISOMAL BIOGENESIS FACTOR 11"/>
    <property type="match status" value="1"/>
</dbReference>
<name>A0A9W9DZP7_9AGAR</name>
<keyword evidence="3" id="KW-0576">Peroxisome</keyword>
<dbReference type="GO" id="GO:0005778">
    <property type="term" value="C:peroxisomal membrane"/>
    <property type="evidence" value="ECO:0007669"/>
    <property type="project" value="UniProtKB-SubCell"/>
</dbReference>
<dbReference type="GO" id="GO:0016559">
    <property type="term" value="P:peroxisome fission"/>
    <property type="evidence" value="ECO:0007669"/>
    <property type="project" value="InterPro"/>
</dbReference>
<feature type="region of interest" description="Disordered" evidence="5">
    <location>
        <begin position="1"/>
        <end position="52"/>
    </location>
</feature>
<comment type="caution">
    <text evidence="6">The sequence shown here is derived from an EMBL/GenBank/DDBJ whole genome shotgun (WGS) entry which is preliminary data.</text>
</comment>
<feature type="region of interest" description="Disordered" evidence="5">
    <location>
        <begin position="65"/>
        <end position="86"/>
    </location>
</feature>
<evidence type="ECO:0000256" key="4">
    <source>
        <dbReference type="ARBA" id="ARBA00046271"/>
    </source>
</evidence>
<evidence type="ECO:0000256" key="1">
    <source>
        <dbReference type="ARBA" id="ARBA00022593"/>
    </source>
</evidence>
<sequence length="373" mass="41873">MSSVTFPHSVSVPQSSHPDVSESQYFSSQFDGSSGFQMNPLSSHPPRTPRVSVVSSHVYNSSAYEKDEVSSDLGAESIDEEDGDRMKEAERRIRHEEVWREIVLTSNGRDKAFKIIQYSIKVYLLFHTSVTGSRLLRKSSKQHWEQELVKRLTSAASGLSFSRKCLLLFNWLTPLTTIFAQQSVPFSSDSVASTKSPVPRPFLHTVLNAPPPVLLELVNAISDDLYTLSLLGILGKRFGDRAARLSDWCWFFATLVGLVENSVERQMNGNLQQEAQSRLYKESLSGATAKSKPTSTKVDDKELSRLQKQDYWLQLTRTKLVMDLIFVSYDIFRFKRARDSVKAISGLIAAILSTAKLYDRHKGALTKALGVTL</sequence>
<evidence type="ECO:0000313" key="7">
    <source>
        <dbReference type="Proteomes" id="UP001150238"/>
    </source>
</evidence>
<dbReference type="AlphaFoldDB" id="A0A9W9DZP7"/>
<reference evidence="6" key="2">
    <citation type="journal article" date="2023" name="Proc. Natl. Acad. Sci. U.S.A.">
        <title>A global phylogenomic analysis of the shiitake genus Lentinula.</title>
        <authorList>
            <person name="Sierra-Patev S."/>
            <person name="Min B."/>
            <person name="Naranjo-Ortiz M."/>
            <person name="Looney B."/>
            <person name="Konkel Z."/>
            <person name="Slot J.C."/>
            <person name="Sakamoto Y."/>
            <person name="Steenwyk J.L."/>
            <person name="Rokas A."/>
            <person name="Carro J."/>
            <person name="Camarero S."/>
            <person name="Ferreira P."/>
            <person name="Molpeceres G."/>
            <person name="Ruiz-Duenas F.J."/>
            <person name="Serrano A."/>
            <person name="Henrissat B."/>
            <person name="Drula E."/>
            <person name="Hughes K.W."/>
            <person name="Mata J.L."/>
            <person name="Ishikawa N.K."/>
            <person name="Vargas-Isla R."/>
            <person name="Ushijima S."/>
            <person name="Smith C.A."/>
            <person name="Donoghue J."/>
            <person name="Ahrendt S."/>
            <person name="Andreopoulos W."/>
            <person name="He G."/>
            <person name="LaButti K."/>
            <person name="Lipzen A."/>
            <person name="Ng V."/>
            <person name="Riley R."/>
            <person name="Sandor L."/>
            <person name="Barry K."/>
            <person name="Martinez A.T."/>
            <person name="Xiao Y."/>
            <person name="Gibbons J.G."/>
            <person name="Terashima K."/>
            <person name="Grigoriev I.V."/>
            <person name="Hibbett D."/>
        </authorList>
    </citation>
    <scope>NUCLEOTIDE SEQUENCE</scope>
    <source>
        <strain evidence="6">Sp2 HRB7682 ss15</strain>
    </source>
</reference>
<dbReference type="EMBL" id="JANVFS010000004">
    <property type="protein sequence ID" value="KAJ4492994.1"/>
    <property type="molecule type" value="Genomic_DNA"/>
</dbReference>
<organism evidence="6 7">
    <name type="scientific">Lentinula lateritia</name>
    <dbReference type="NCBI Taxonomy" id="40482"/>
    <lineage>
        <taxon>Eukaryota</taxon>
        <taxon>Fungi</taxon>
        <taxon>Dikarya</taxon>
        <taxon>Basidiomycota</taxon>
        <taxon>Agaricomycotina</taxon>
        <taxon>Agaricomycetes</taxon>
        <taxon>Agaricomycetidae</taxon>
        <taxon>Agaricales</taxon>
        <taxon>Marasmiineae</taxon>
        <taxon>Omphalotaceae</taxon>
        <taxon>Lentinula</taxon>
    </lineage>
</organism>
<protein>
    <recommendedName>
        <fullName evidence="8">Peroxisomal biogenesis factor 11</fullName>
    </recommendedName>
</protein>
<gene>
    <name evidence="6" type="ORF">C8J55DRAFT_418171</name>
</gene>
<dbReference type="Proteomes" id="UP001150238">
    <property type="component" value="Unassembled WGS sequence"/>
</dbReference>
<feature type="compositionally biased region" description="Low complexity" evidence="5">
    <location>
        <begin position="7"/>
        <end position="37"/>
    </location>
</feature>
<keyword evidence="2" id="KW-0472">Membrane</keyword>
<comment type="subcellular location">
    <subcellularLocation>
        <location evidence="4">Peroxisome membrane</location>
    </subcellularLocation>
</comment>
<dbReference type="PANTHER" id="PTHR12652">
    <property type="entry name" value="PEROXISOMAL BIOGENESIS FACTOR 11"/>
    <property type="match status" value="1"/>
</dbReference>
<evidence type="ECO:0000256" key="2">
    <source>
        <dbReference type="ARBA" id="ARBA00023136"/>
    </source>
</evidence>
<evidence type="ECO:0000256" key="3">
    <source>
        <dbReference type="ARBA" id="ARBA00023140"/>
    </source>
</evidence>
<dbReference type="InterPro" id="IPR008733">
    <property type="entry name" value="PEX11"/>
</dbReference>
<dbReference type="Pfam" id="PF05648">
    <property type="entry name" value="PEX11"/>
    <property type="match status" value="1"/>
</dbReference>
<reference evidence="6" key="1">
    <citation type="submission" date="2022-08" db="EMBL/GenBank/DDBJ databases">
        <authorList>
            <consortium name="DOE Joint Genome Institute"/>
            <person name="Min B."/>
            <person name="Riley R."/>
            <person name="Sierra-Patev S."/>
            <person name="Naranjo-Ortiz M."/>
            <person name="Looney B."/>
            <person name="Konkel Z."/>
            <person name="Slot J.C."/>
            <person name="Sakamoto Y."/>
            <person name="Steenwyk J.L."/>
            <person name="Rokas A."/>
            <person name="Carro J."/>
            <person name="Camarero S."/>
            <person name="Ferreira P."/>
            <person name="Molpeceres G."/>
            <person name="Ruiz-Duenas F.J."/>
            <person name="Serrano A."/>
            <person name="Henrissat B."/>
            <person name="Drula E."/>
            <person name="Hughes K.W."/>
            <person name="Mata J.L."/>
            <person name="Ishikawa N.K."/>
            <person name="Vargas-Isla R."/>
            <person name="Ushijima S."/>
            <person name="Smith C.A."/>
            <person name="Ahrendt S."/>
            <person name="Andreopoulos W."/>
            <person name="He G."/>
            <person name="Labutti K."/>
            <person name="Lipzen A."/>
            <person name="Ng V."/>
            <person name="Sandor L."/>
            <person name="Barry K."/>
            <person name="Martinez A.T."/>
            <person name="Xiao Y."/>
            <person name="Gibbons J.G."/>
            <person name="Terashima K."/>
            <person name="Hibbett D.S."/>
            <person name="Grigoriev I.V."/>
        </authorList>
    </citation>
    <scope>NUCLEOTIDE SEQUENCE</scope>
    <source>
        <strain evidence="6">Sp2 HRB7682 ss15</strain>
    </source>
</reference>
<evidence type="ECO:0000256" key="5">
    <source>
        <dbReference type="SAM" id="MobiDB-lite"/>
    </source>
</evidence>
<evidence type="ECO:0000313" key="6">
    <source>
        <dbReference type="EMBL" id="KAJ4492994.1"/>
    </source>
</evidence>